<reference evidence="4" key="1">
    <citation type="journal article" date="2019" name="Int. J. Syst. Evol. Microbiol.">
        <title>The Global Catalogue of Microorganisms (GCM) 10K type strain sequencing project: providing services to taxonomists for standard genome sequencing and annotation.</title>
        <authorList>
            <consortium name="The Broad Institute Genomics Platform"/>
            <consortium name="The Broad Institute Genome Sequencing Center for Infectious Disease"/>
            <person name="Wu L."/>
            <person name="Ma J."/>
        </authorList>
    </citation>
    <scope>NUCLEOTIDE SEQUENCE [LARGE SCALE GENOMIC DNA]</scope>
    <source>
        <strain evidence="4">JCM 10671</strain>
    </source>
</reference>
<dbReference type="InterPro" id="IPR016176">
    <property type="entry name" value="Cbl-dep_enz_cat"/>
</dbReference>
<dbReference type="PANTHER" id="PTHR48101:SF4">
    <property type="entry name" value="METHYLMALONYL-COA MUTASE, MITOCHONDRIAL"/>
    <property type="match status" value="1"/>
</dbReference>
<name>A0ABP3SJK5_9ACTN</name>
<dbReference type="Gene3D" id="3.20.20.240">
    <property type="entry name" value="Methylmalonyl-CoA mutase"/>
    <property type="match status" value="1"/>
</dbReference>
<evidence type="ECO:0000256" key="1">
    <source>
        <dbReference type="ARBA" id="ARBA00011870"/>
    </source>
</evidence>
<dbReference type="EMBL" id="BAAAHE010000051">
    <property type="protein sequence ID" value="GAA0637052.1"/>
    <property type="molecule type" value="Genomic_DNA"/>
</dbReference>
<dbReference type="SUPFAM" id="SSF51703">
    <property type="entry name" value="Cobalamin (vitamin B12)-dependent enzymes"/>
    <property type="match status" value="1"/>
</dbReference>
<evidence type="ECO:0000313" key="4">
    <source>
        <dbReference type="Proteomes" id="UP001500957"/>
    </source>
</evidence>
<dbReference type="InterPro" id="IPR006099">
    <property type="entry name" value="MeMalonylCoA_mutase_a/b_cat"/>
</dbReference>
<comment type="caution">
    <text evidence="3">The sequence shown here is derived from an EMBL/GenBank/DDBJ whole genome shotgun (WGS) entry which is preliminary data.</text>
</comment>
<comment type="subunit">
    <text evidence="1">Heterodimer of an alpha and a beta chain.</text>
</comment>
<sequence>MPDDLVLAAEFPSATMEDWRALVSKIVAKSGAEFPPDAPEQALASTTRDGIEISPLYVPDPSAELGLPGQAPYLRGRTAEGLRTGWDIVARQTSPDPKVANEQALEDLAGGATSLWLTLGEGGVPVADLPQVLDEVMLDVAGVHLDAGTEYQAAAQAFFDLAMERRHPFEVLTGTLGFDPIGLIARTGDAELFSMPEQEAVSAQGLKTAYAYRNMRTVTVDALIYHEAGATDAQELGIALATGAEYLRSFTEVGGMPTGIAFSQIDFRLGVTVDQFATIAKLRAGRRCWSRVAELSRLDAPTAGMRQHAVTSWPMMTRKDPWTNMLRTTVATFAAAVAGADSITVLPFDAALGLPDTLARRVARNIPHLLIEESHVAAVVDPAGGSGYVEALSERLAQEAWKVFTEIEAGGGILAVLADGSLAERVAAAREQRLAAVAAGEETVLGVNAFPLEGEKLPERAPAPVRPTGDAFPRIRWSEALENATLEAPDGGR</sequence>
<evidence type="ECO:0000259" key="2">
    <source>
        <dbReference type="Pfam" id="PF01642"/>
    </source>
</evidence>
<gene>
    <name evidence="3" type="ORF">GCM10009547_46740</name>
</gene>
<dbReference type="CDD" id="cd03677">
    <property type="entry name" value="MM_CoA_mutase_beta"/>
    <property type="match status" value="1"/>
</dbReference>
<dbReference type="Proteomes" id="UP001500957">
    <property type="component" value="Unassembled WGS sequence"/>
</dbReference>
<protein>
    <submittedName>
        <fullName evidence="3">Methylmalonyl-CoA mutase family protein</fullName>
    </submittedName>
</protein>
<dbReference type="RefSeq" id="WP_344609385.1">
    <property type="nucleotide sequence ID" value="NZ_BAAAHE010000051.1"/>
</dbReference>
<accession>A0ABP3SJK5</accession>
<dbReference type="PANTHER" id="PTHR48101">
    <property type="entry name" value="METHYLMALONYL-COA MUTASE, MITOCHONDRIAL-RELATED"/>
    <property type="match status" value="1"/>
</dbReference>
<dbReference type="Pfam" id="PF01642">
    <property type="entry name" value="MM_CoA_mutase"/>
    <property type="match status" value="1"/>
</dbReference>
<evidence type="ECO:0000313" key="3">
    <source>
        <dbReference type="EMBL" id="GAA0637052.1"/>
    </source>
</evidence>
<proteinExistence type="predicted"/>
<keyword evidence="4" id="KW-1185">Reference proteome</keyword>
<dbReference type="Gene3D" id="1.10.196.20">
    <property type="match status" value="1"/>
</dbReference>
<organism evidence="3 4">
    <name type="scientific">Sporichthya brevicatena</name>
    <dbReference type="NCBI Taxonomy" id="171442"/>
    <lineage>
        <taxon>Bacteria</taxon>
        <taxon>Bacillati</taxon>
        <taxon>Actinomycetota</taxon>
        <taxon>Actinomycetes</taxon>
        <taxon>Sporichthyales</taxon>
        <taxon>Sporichthyaceae</taxon>
        <taxon>Sporichthya</taxon>
    </lineage>
</organism>
<feature type="domain" description="Methylmalonyl-CoA mutase alpha/beta chain catalytic" evidence="2">
    <location>
        <begin position="126"/>
        <end position="453"/>
    </location>
</feature>
<dbReference type="InterPro" id="IPR024067">
    <property type="entry name" value="Me-malonyl-CoA_mutase_sm_su_N"/>
</dbReference>